<comment type="similarity">
    <text evidence="1">Belongs to the glycosyltransferase group 1 family. Glycosyltransferase 4 subfamily.</text>
</comment>
<dbReference type="EMBL" id="ATAO01000090">
    <property type="protein sequence ID" value="EQM82900.1"/>
    <property type="molecule type" value="Genomic_DNA"/>
</dbReference>
<sequence length="378" mass="40539">MSGNGGQRTVLLVHPGAELFGSDRMLLESAIGLVESGARVVVALPSSGLLVKELRAAGVEVVIVPMLVLRKVLLTPRGLPKLFRDTFRGLGAAWRLLGHLRPDVVYVSTIIIPEWPLIARLRGIRTVSHVHEAEASGNRLVNGILYSPHLASHRTLVNSRFSLDTIHAALPALARRSHVVYNGVASPSHPVSPRPHTDGPLRVLYIGRLSPRKGPDLVIEAASRLHAAGRAVDVTLLGAVFEGYEWFEAELRAQAADAGVSVDFAGFHTDIWPFLEKTDVLLVPSRIDEPFGNTAVEGILALRPVIASDSSGLREAAGGYGTAQLVTAGDPDSIATALTDIDTRWDEMVSSVADSRAEALRRHAPAVYRSSITAHVLS</sequence>
<dbReference type="Pfam" id="PF00534">
    <property type="entry name" value="Glycos_transf_1"/>
    <property type="match status" value="1"/>
</dbReference>
<dbReference type="SUPFAM" id="SSF53756">
    <property type="entry name" value="UDP-Glycosyltransferase/glycogen phosphorylase"/>
    <property type="match status" value="1"/>
</dbReference>
<dbReference type="Proteomes" id="UP000016033">
    <property type="component" value="Unassembled WGS sequence"/>
</dbReference>
<proteinExistence type="inferred from homology"/>
<accession>T5KX42</accession>
<feature type="domain" description="Glycosyltransferase subfamily 4-like N-terminal" evidence="5">
    <location>
        <begin position="21"/>
        <end position="184"/>
    </location>
</feature>
<dbReference type="RefSeq" id="WP_021198740.1">
    <property type="nucleotide sequence ID" value="NZ_ATAO01000090.1"/>
</dbReference>
<evidence type="ECO:0000313" key="7">
    <source>
        <dbReference type="Proteomes" id="UP000016033"/>
    </source>
</evidence>
<evidence type="ECO:0000259" key="4">
    <source>
        <dbReference type="Pfam" id="PF00534"/>
    </source>
</evidence>
<keyword evidence="2" id="KW-0328">Glycosyltransferase</keyword>
<evidence type="ECO:0000256" key="2">
    <source>
        <dbReference type="ARBA" id="ARBA00022676"/>
    </source>
</evidence>
<protein>
    <submittedName>
        <fullName evidence="6">Uncharacterized protein</fullName>
    </submittedName>
</protein>
<dbReference type="PANTHER" id="PTHR12526:SF640">
    <property type="entry name" value="COLANIC ACID BIOSYNTHESIS GLYCOSYLTRANSFERASE WCAL-RELATED"/>
    <property type="match status" value="1"/>
</dbReference>
<dbReference type="Gene3D" id="3.40.50.2000">
    <property type="entry name" value="Glycogen Phosphorylase B"/>
    <property type="match status" value="2"/>
</dbReference>
<gene>
    <name evidence="6" type="ORF">L687_12630</name>
</gene>
<dbReference type="InterPro" id="IPR028098">
    <property type="entry name" value="Glyco_trans_4-like_N"/>
</dbReference>
<comment type="caution">
    <text evidence="6">The sequence shown here is derived from an EMBL/GenBank/DDBJ whole genome shotgun (WGS) entry which is preliminary data.</text>
</comment>
<feature type="domain" description="Glycosyl transferase family 1" evidence="4">
    <location>
        <begin position="198"/>
        <end position="341"/>
    </location>
</feature>
<dbReference type="Pfam" id="PF13439">
    <property type="entry name" value="Glyco_transf_4"/>
    <property type="match status" value="1"/>
</dbReference>
<dbReference type="InterPro" id="IPR001296">
    <property type="entry name" value="Glyco_trans_1"/>
</dbReference>
<evidence type="ECO:0000313" key="6">
    <source>
        <dbReference type="EMBL" id="EQM82900.1"/>
    </source>
</evidence>
<evidence type="ECO:0000256" key="3">
    <source>
        <dbReference type="ARBA" id="ARBA00022679"/>
    </source>
</evidence>
<reference evidence="6 7" key="1">
    <citation type="journal article" date="2013" name="Genome Announc.">
        <title>Whole-genome sequences of five oyster-associated bacteria show potential for crude oil hydrocarbon degradation.</title>
        <authorList>
            <person name="Chauhan A."/>
            <person name="Green S."/>
            <person name="Pathak A."/>
            <person name="Thomas J."/>
            <person name="Venkatramanan R."/>
        </authorList>
    </citation>
    <scope>NUCLEOTIDE SEQUENCE [LARGE SCALE GENOMIC DNA]</scope>
    <source>
        <strain evidence="6 7">MF109</strain>
    </source>
</reference>
<dbReference type="GO" id="GO:0016757">
    <property type="term" value="F:glycosyltransferase activity"/>
    <property type="evidence" value="ECO:0007669"/>
    <property type="project" value="UniProtKB-KW"/>
</dbReference>
<evidence type="ECO:0000256" key="1">
    <source>
        <dbReference type="ARBA" id="ARBA00009481"/>
    </source>
</evidence>
<dbReference type="PATRIC" id="fig|1333857.3.peg.757"/>
<dbReference type="PANTHER" id="PTHR12526">
    <property type="entry name" value="GLYCOSYLTRANSFERASE"/>
    <property type="match status" value="1"/>
</dbReference>
<organism evidence="6 7">
    <name type="scientific">Microbacterium maritypicum MF109</name>
    <dbReference type="NCBI Taxonomy" id="1333857"/>
    <lineage>
        <taxon>Bacteria</taxon>
        <taxon>Bacillati</taxon>
        <taxon>Actinomycetota</taxon>
        <taxon>Actinomycetes</taxon>
        <taxon>Micrococcales</taxon>
        <taxon>Microbacteriaceae</taxon>
        <taxon>Microbacterium</taxon>
    </lineage>
</organism>
<evidence type="ECO:0000259" key="5">
    <source>
        <dbReference type="Pfam" id="PF13439"/>
    </source>
</evidence>
<name>T5KX42_MICMQ</name>
<dbReference type="AlphaFoldDB" id="T5KX42"/>
<keyword evidence="3" id="KW-0808">Transferase</keyword>